<gene>
    <name evidence="2" type="ORF">GCM10023195_27520</name>
</gene>
<keyword evidence="3" id="KW-1185">Reference proteome</keyword>
<sequence>MMRQQQDNEFDEARPLLRPVALGDLRLPNRVVMAPLTRCRATNEDLVPTGLHAAYYGQRAGAGLIVAEGTWVSAEAIGLPNVPGIYSERQVAAWRRVTGLVHALGGRIVLQLWRPGDDSRPVREMSVPDLERVIAEFGAASGNARRAGFDGVEIAANGTHLLARFLNRRLNRRTDGYGRPGHRLLLEIVDAVTAAWDGRRVGIRLSPYWSAADAPAADRSRAGRPFTADDRTLADYPFTGDDRTLADYDALVAELDERPLAYLHLRGPVPGGPVPDFDAFARYRKLFDGPLIANHGFDRDSGDAIVGAGLADAVSFARLFVANPDLVSRFALGHETAAADPGAHYTGGARGYVDHPIWSAS</sequence>
<dbReference type="PANTHER" id="PTHR22893">
    <property type="entry name" value="NADH OXIDOREDUCTASE-RELATED"/>
    <property type="match status" value="1"/>
</dbReference>
<evidence type="ECO:0000313" key="3">
    <source>
        <dbReference type="Proteomes" id="UP001500212"/>
    </source>
</evidence>
<feature type="domain" description="NADH:flavin oxidoreductase/NADH oxidase N-terminal" evidence="1">
    <location>
        <begin position="121"/>
        <end position="208"/>
    </location>
</feature>
<reference evidence="3" key="1">
    <citation type="journal article" date="2019" name="Int. J. Syst. Evol. Microbiol.">
        <title>The Global Catalogue of Microorganisms (GCM) 10K type strain sequencing project: providing services to taxonomists for standard genome sequencing and annotation.</title>
        <authorList>
            <consortium name="The Broad Institute Genomics Platform"/>
            <consortium name="The Broad Institute Genome Sequencing Center for Infectious Disease"/>
            <person name="Wu L."/>
            <person name="Ma J."/>
        </authorList>
    </citation>
    <scope>NUCLEOTIDE SEQUENCE [LARGE SCALE GENOMIC DNA]</scope>
    <source>
        <strain evidence="3">JCM 17938</strain>
    </source>
</reference>
<dbReference type="InterPro" id="IPR001155">
    <property type="entry name" value="OxRdtase_FMN_N"/>
</dbReference>
<proteinExistence type="predicted"/>
<feature type="domain" description="NADH:flavin oxidoreductase/NADH oxidase N-terminal" evidence="1">
    <location>
        <begin position="16"/>
        <end position="119"/>
    </location>
</feature>
<evidence type="ECO:0000313" key="2">
    <source>
        <dbReference type="EMBL" id="GAA4607289.1"/>
    </source>
</evidence>
<protein>
    <submittedName>
        <fullName evidence="2">Alkene reductase</fullName>
    </submittedName>
</protein>
<dbReference type="PANTHER" id="PTHR22893:SF98">
    <property type="entry name" value="OXIDOREDUCTASE"/>
    <property type="match status" value="1"/>
</dbReference>
<evidence type="ECO:0000259" key="1">
    <source>
        <dbReference type="Pfam" id="PF00724"/>
    </source>
</evidence>
<comment type="caution">
    <text evidence="2">The sequence shown here is derived from an EMBL/GenBank/DDBJ whole genome shotgun (WGS) entry which is preliminary data.</text>
</comment>
<organism evidence="2 3">
    <name type="scientific">Actinoallomurus liliacearum</name>
    <dbReference type="NCBI Taxonomy" id="1080073"/>
    <lineage>
        <taxon>Bacteria</taxon>
        <taxon>Bacillati</taxon>
        <taxon>Actinomycetota</taxon>
        <taxon>Actinomycetes</taxon>
        <taxon>Streptosporangiales</taxon>
        <taxon>Thermomonosporaceae</taxon>
        <taxon>Actinoallomurus</taxon>
    </lineage>
</organism>
<dbReference type="SUPFAM" id="SSF51395">
    <property type="entry name" value="FMN-linked oxidoreductases"/>
    <property type="match status" value="1"/>
</dbReference>
<dbReference type="Pfam" id="PF00724">
    <property type="entry name" value="Oxidored_FMN"/>
    <property type="match status" value="2"/>
</dbReference>
<dbReference type="InterPro" id="IPR045247">
    <property type="entry name" value="Oye-like"/>
</dbReference>
<dbReference type="InterPro" id="IPR013785">
    <property type="entry name" value="Aldolase_TIM"/>
</dbReference>
<accession>A0ABP8TLB8</accession>
<dbReference type="Gene3D" id="3.20.20.70">
    <property type="entry name" value="Aldolase class I"/>
    <property type="match status" value="1"/>
</dbReference>
<name>A0ABP8TLB8_9ACTN</name>
<dbReference type="Proteomes" id="UP001500212">
    <property type="component" value="Unassembled WGS sequence"/>
</dbReference>
<dbReference type="EMBL" id="BAABHJ010000005">
    <property type="protein sequence ID" value="GAA4607289.1"/>
    <property type="molecule type" value="Genomic_DNA"/>
</dbReference>
<dbReference type="RefSeq" id="WP_345353596.1">
    <property type="nucleotide sequence ID" value="NZ_BAABHJ010000005.1"/>
</dbReference>